<protein>
    <recommendedName>
        <fullName evidence="10">Dynein axonemal intermediate chain 4</fullName>
    </recommendedName>
    <alternativeName>
        <fullName evidence="11">WD repeat-containing protein 78</fullName>
    </alternativeName>
</protein>
<evidence type="ECO:0000256" key="11">
    <source>
        <dbReference type="ARBA" id="ARBA00041557"/>
    </source>
</evidence>
<dbReference type="PROSITE" id="PS50082">
    <property type="entry name" value="WD_REPEATS_2"/>
    <property type="match status" value="1"/>
</dbReference>
<evidence type="ECO:0000256" key="10">
    <source>
        <dbReference type="ARBA" id="ARBA00040002"/>
    </source>
</evidence>
<dbReference type="Gene3D" id="2.130.10.10">
    <property type="entry name" value="YVTN repeat-like/Quinoprotein amine dehydrogenase"/>
    <property type="match status" value="1"/>
</dbReference>
<dbReference type="Ensembl" id="ENSSLDT00000013017.1">
    <property type="protein sequence ID" value="ENSSLDP00000012562.1"/>
    <property type="gene ID" value="ENSSLDG00000009871.1"/>
</dbReference>
<dbReference type="GO" id="GO:0120293">
    <property type="term" value="C:dynein axonemal particle"/>
    <property type="evidence" value="ECO:0007669"/>
    <property type="project" value="UniProtKB-SubCell"/>
</dbReference>
<evidence type="ECO:0000313" key="14">
    <source>
        <dbReference type="Ensembl" id="ENSSLDP00000012562.1"/>
    </source>
</evidence>
<evidence type="ECO:0000256" key="1">
    <source>
        <dbReference type="ARBA" id="ARBA00004611"/>
    </source>
</evidence>
<dbReference type="GO" id="GO:0005858">
    <property type="term" value="C:axonemal dynein complex"/>
    <property type="evidence" value="ECO:0007669"/>
    <property type="project" value="TreeGrafter"/>
</dbReference>
<dbReference type="SUPFAM" id="SSF50978">
    <property type="entry name" value="WD40 repeat-like"/>
    <property type="match status" value="1"/>
</dbReference>
<dbReference type="FunFam" id="2.130.10.10:FF:001248">
    <property type="entry name" value="WD repeat domain 78"/>
    <property type="match status" value="1"/>
</dbReference>
<dbReference type="InterPro" id="IPR036322">
    <property type="entry name" value="WD40_repeat_dom_sf"/>
</dbReference>
<dbReference type="Proteomes" id="UP000261360">
    <property type="component" value="Unplaced"/>
</dbReference>
<dbReference type="InterPro" id="IPR001680">
    <property type="entry name" value="WD40_rpt"/>
</dbReference>
<evidence type="ECO:0000256" key="2">
    <source>
        <dbReference type="ARBA" id="ARBA00022490"/>
    </source>
</evidence>
<dbReference type="GO" id="GO:0045504">
    <property type="term" value="F:dynein heavy chain binding"/>
    <property type="evidence" value="ECO:0007669"/>
    <property type="project" value="TreeGrafter"/>
</dbReference>
<keyword evidence="2" id="KW-0963">Cytoplasm</keyword>
<dbReference type="GeneTree" id="ENSGT00940000156209"/>
<reference evidence="14" key="2">
    <citation type="submission" date="2025-09" db="UniProtKB">
        <authorList>
            <consortium name="Ensembl"/>
        </authorList>
    </citation>
    <scope>IDENTIFICATION</scope>
</reference>
<dbReference type="InterPro" id="IPR050687">
    <property type="entry name" value="Dynein_IC"/>
</dbReference>
<organism evidence="14 15">
    <name type="scientific">Seriola lalandi dorsalis</name>
    <dbReference type="NCBI Taxonomy" id="1841481"/>
    <lineage>
        <taxon>Eukaryota</taxon>
        <taxon>Metazoa</taxon>
        <taxon>Chordata</taxon>
        <taxon>Craniata</taxon>
        <taxon>Vertebrata</taxon>
        <taxon>Euteleostomi</taxon>
        <taxon>Actinopterygii</taxon>
        <taxon>Neopterygii</taxon>
        <taxon>Teleostei</taxon>
        <taxon>Neoteleostei</taxon>
        <taxon>Acanthomorphata</taxon>
        <taxon>Carangaria</taxon>
        <taxon>Carangiformes</taxon>
        <taxon>Carangidae</taxon>
        <taxon>Seriola</taxon>
    </lineage>
</organism>
<keyword evidence="4" id="KW-0677">Repeat</keyword>
<evidence type="ECO:0000256" key="7">
    <source>
        <dbReference type="ARBA" id="ARBA00023212"/>
    </source>
</evidence>
<dbReference type="PANTHER" id="PTHR12442:SF12">
    <property type="entry name" value="DYNEIN AXONEMAL INTERMEDIATE CHAIN 4"/>
    <property type="match status" value="1"/>
</dbReference>
<evidence type="ECO:0000256" key="5">
    <source>
        <dbReference type="ARBA" id="ARBA00022846"/>
    </source>
</evidence>
<evidence type="ECO:0000256" key="8">
    <source>
        <dbReference type="ARBA" id="ARBA00023273"/>
    </source>
</evidence>
<accession>A0A3B4X9J0</accession>
<evidence type="ECO:0000256" key="13">
    <source>
        <dbReference type="SAM" id="MobiDB-lite"/>
    </source>
</evidence>
<dbReference type="AlphaFoldDB" id="A0A3B4X9J0"/>
<sequence length="686" mass="75456">SSSVLRHCLSSSRAQNVSVSGAHGLNQRHTNSVAGSCSRRSFSLGGGSKVLEKSVFDEEDNDVTPLPLYQADPGSVQARASRFFVDEISTGSASDQTTATGSFTMPFSRYHDNRLMLVYSNVQGKRESVREQLTEEMLRELIDVDICETDSISLLDIPSTLVSVDADDAEVIVARNNHYADVCRNRMGNDKYTDQSVQTLNGAAKNKHVQSDSIVTVDTGQLTVQVCVIVLYPSSASAASSLKEMEVLGSLNAESDLQLIMLSVRFQQSLLVMERSILGNTFQPQLAAYRQLPVREDKDTESCRAPTLERLWSFSCELSRGRSVSSMAWNRKNPDLLAVGYGESDSTDQRPGLVCCWSFKNPTWPERVLLCDSAVTSLDFSAKSPGQLAVGLHDGTVNIYNVQSQDDRSHVFSSSECPNKHLGPVWQLRWTQQELSLTGEEKTEALFSVCADGRISKWFVFNNGLDCTDVMKLKRIHNTRKNNKGQRTESVLSALTPGLCVDFHPTDSSLYLAGTGEGLIHKCSCSNSQQFLETFREHFGPVNQVAWCPHSPDVFLSCSSDWTIQLWKQDHLKPVLGFTSTQTAVCDVQWSPKWATVFGAVNEEQTEPVCGISPGLLDPVSVQPAAAGVKMTSLLFATQTECVLVGDSDGQVTVYQLKNLSVGDSSQVTLWSRWTGTGCRCVRETQ</sequence>
<dbReference type="Pfam" id="PF00400">
    <property type="entry name" value="WD40"/>
    <property type="match status" value="1"/>
</dbReference>
<evidence type="ECO:0000256" key="4">
    <source>
        <dbReference type="ARBA" id="ARBA00022737"/>
    </source>
</evidence>
<dbReference type="PANTHER" id="PTHR12442">
    <property type="entry name" value="DYNEIN INTERMEDIATE CHAIN"/>
    <property type="match status" value="1"/>
</dbReference>
<dbReference type="STRING" id="1841481.ENSSLDP00000012562"/>
<keyword evidence="7" id="KW-0206">Cytoskeleton</keyword>
<feature type="region of interest" description="Disordered" evidence="13">
    <location>
        <begin position="20"/>
        <end position="45"/>
    </location>
</feature>
<dbReference type="GO" id="GO:0003341">
    <property type="term" value="P:cilium movement"/>
    <property type="evidence" value="ECO:0007669"/>
    <property type="project" value="TreeGrafter"/>
</dbReference>
<feature type="compositionally biased region" description="Polar residues" evidence="13">
    <location>
        <begin position="27"/>
        <end position="41"/>
    </location>
</feature>
<keyword evidence="5" id="KW-0282">Flagellum</keyword>
<dbReference type="GO" id="GO:0045503">
    <property type="term" value="F:dynein light chain binding"/>
    <property type="evidence" value="ECO:0007669"/>
    <property type="project" value="TreeGrafter"/>
</dbReference>
<evidence type="ECO:0000256" key="12">
    <source>
        <dbReference type="PROSITE-ProRule" id="PRU00221"/>
    </source>
</evidence>
<feature type="repeat" description="WD" evidence="12">
    <location>
        <begin position="535"/>
        <end position="568"/>
    </location>
</feature>
<keyword evidence="6" id="KW-0969">Cilium</keyword>
<evidence type="ECO:0000313" key="15">
    <source>
        <dbReference type="Proteomes" id="UP000261360"/>
    </source>
</evidence>
<keyword evidence="3 12" id="KW-0853">WD repeat</keyword>
<reference evidence="14" key="1">
    <citation type="submission" date="2025-08" db="UniProtKB">
        <authorList>
            <consortium name="Ensembl"/>
        </authorList>
    </citation>
    <scope>IDENTIFICATION</scope>
</reference>
<keyword evidence="15" id="KW-1185">Reference proteome</keyword>
<dbReference type="InterPro" id="IPR015943">
    <property type="entry name" value="WD40/YVTN_repeat-like_dom_sf"/>
</dbReference>
<evidence type="ECO:0000256" key="3">
    <source>
        <dbReference type="ARBA" id="ARBA00022574"/>
    </source>
</evidence>
<comment type="subcellular location">
    <subcellularLocation>
        <location evidence="1">Cytoplasm</location>
        <location evidence="1">Cytoskeleton</location>
        <location evidence="1">Flagellum axoneme</location>
    </subcellularLocation>
    <subcellularLocation>
        <location evidence="9">Dynein axonemal particle</location>
    </subcellularLocation>
</comment>
<evidence type="ECO:0000256" key="6">
    <source>
        <dbReference type="ARBA" id="ARBA00023069"/>
    </source>
</evidence>
<dbReference type="SMART" id="SM00320">
    <property type="entry name" value="WD40"/>
    <property type="match status" value="6"/>
</dbReference>
<evidence type="ECO:0000256" key="9">
    <source>
        <dbReference type="ARBA" id="ARBA00024190"/>
    </source>
</evidence>
<proteinExistence type="predicted"/>
<keyword evidence="8" id="KW-0966">Cell projection</keyword>
<name>A0A3B4X9J0_SERLL</name>